<proteinExistence type="predicted"/>
<dbReference type="EMBL" id="PUHW01000208">
    <property type="protein sequence ID" value="KAG0687847.1"/>
    <property type="molecule type" value="Genomic_DNA"/>
</dbReference>
<dbReference type="GO" id="GO:0008608">
    <property type="term" value="P:attachment of spindle microtubules to kinetochore"/>
    <property type="evidence" value="ECO:0007669"/>
    <property type="project" value="InterPro"/>
</dbReference>
<evidence type="ECO:0000256" key="1">
    <source>
        <dbReference type="SAM" id="MobiDB-lite"/>
    </source>
</evidence>
<feature type="compositionally biased region" description="Basic and acidic residues" evidence="1">
    <location>
        <begin position="121"/>
        <end position="140"/>
    </location>
</feature>
<comment type="caution">
    <text evidence="2">The sequence shown here is derived from an EMBL/GenBank/DDBJ whole genome shotgun (WGS) entry which is preliminary data.</text>
</comment>
<protein>
    <submittedName>
        <fullName evidence="2">Uncharacterized protein</fullName>
    </submittedName>
</protein>
<dbReference type="GO" id="GO:0042729">
    <property type="term" value="C:DASH complex"/>
    <property type="evidence" value="ECO:0007669"/>
    <property type="project" value="InterPro"/>
</dbReference>
<dbReference type="InterPro" id="IPR013965">
    <property type="entry name" value="DASH_Dad3"/>
</dbReference>
<sequence length="203" mass="22406">EIEILEQYQLMATTLNDLKAKLEEINSQMAIADPENIPTLIQKAKELQGSMDSLGLVFKSTVHNLLLQVNSNQLVNAPTASVPTKASTTTIIESSKQDPTKYLDEFSNSVGSNGEQQIVTSEKETERKPGSDSNIEERTNNIDNAATTDNVGDDDVDEDVDLDSGIDEETMDAVDRIQHELAMSVDIHRQIADQLEINNPDDY</sequence>
<evidence type="ECO:0000313" key="3">
    <source>
        <dbReference type="Proteomes" id="UP000697127"/>
    </source>
</evidence>
<keyword evidence="3" id="KW-1185">Reference proteome</keyword>
<dbReference type="Pfam" id="PF08656">
    <property type="entry name" value="DASH_Dad3"/>
    <property type="match status" value="1"/>
</dbReference>
<organism evidence="2 3">
    <name type="scientific">Pichia californica</name>
    <dbReference type="NCBI Taxonomy" id="460514"/>
    <lineage>
        <taxon>Eukaryota</taxon>
        <taxon>Fungi</taxon>
        <taxon>Dikarya</taxon>
        <taxon>Ascomycota</taxon>
        <taxon>Saccharomycotina</taxon>
        <taxon>Pichiomycetes</taxon>
        <taxon>Pichiales</taxon>
        <taxon>Pichiaceae</taxon>
        <taxon>Pichia</taxon>
    </lineage>
</organism>
<feature type="compositionally biased region" description="Polar residues" evidence="1">
    <location>
        <begin position="106"/>
        <end position="120"/>
    </location>
</feature>
<name>A0A9P6WKP1_9ASCO</name>
<feature type="compositionally biased region" description="Acidic residues" evidence="1">
    <location>
        <begin position="151"/>
        <end position="161"/>
    </location>
</feature>
<evidence type="ECO:0000313" key="2">
    <source>
        <dbReference type="EMBL" id="KAG0687847.1"/>
    </source>
</evidence>
<reference evidence="2" key="1">
    <citation type="submission" date="2020-11" db="EMBL/GenBank/DDBJ databases">
        <title>Kefir isolates.</title>
        <authorList>
            <person name="Marcisauskas S."/>
            <person name="Kim Y."/>
            <person name="Blasche S."/>
        </authorList>
    </citation>
    <scope>NUCLEOTIDE SEQUENCE</scope>
    <source>
        <strain evidence="2">Olga-1</strain>
    </source>
</reference>
<feature type="compositionally biased region" description="Low complexity" evidence="1">
    <location>
        <begin position="141"/>
        <end position="150"/>
    </location>
</feature>
<dbReference type="AlphaFoldDB" id="A0A9P6WKP1"/>
<accession>A0A9P6WKP1</accession>
<gene>
    <name evidence="2" type="ORF">C6P40_001767</name>
</gene>
<feature type="region of interest" description="Disordered" evidence="1">
    <location>
        <begin position="106"/>
        <end position="161"/>
    </location>
</feature>
<dbReference type="GO" id="GO:0072686">
    <property type="term" value="C:mitotic spindle"/>
    <property type="evidence" value="ECO:0007669"/>
    <property type="project" value="InterPro"/>
</dbReference>
<feature type="non-terminal residue" evidence="2">
    <location>
        <position position="1"/>
    </location>
</feature>
<dbReference type="Proteomes" id="UP000697127">
    <property type="component" value="Unassembled WGS sequence"/>
</dbReference>